<dbReference type="InterPro" id="IPR029062">
    <property type="entry name" value="Class_I_gatase-like"/>
</dbReference>
<dbReference type="PIRSF" id="PIRSF028757">
    <property type="entry name" value="LD-carboxypeptidase"/>
    <property type="match status" value="1"/>
</dbReference>
<dbReference type="InterPro" id="IPR027478">
    <property type="entry name" value="LdcA_N"/>
</dbReference>
<organism evidence="5 6">
    <name type="scientific">Pontibacillus salipaludis</name>
    <dbReference type="NCBI Taxonomy" id="1697394"/>
    <lineage>
        <taxon>Bacteria</taxon>
        <taxon>Bacillati</taxon>
        <taxon>Bacillota</taxon>
        <taxon>Bacilli</taxon>
        <taxon>Bacillales</taxon>
        <taxon>Bacillaceae</taxon>
        <taxon>Pontibacillus</taxon>
    </lineage>
</organism>
<dbReference type="Pfam" id="PF02016">
    <property type="entry name" value="Peptidase_S66"/>
    <property type="match status" value="1"/>
</dbReference>
<dbReference type="Gene3D" id="3.40.50.10740">
    <property type="entry name" value="Class I glutamine amidotransferase-like"/>
    <property type="match status" value="1"/>
</dbReference>
<dbReference type="InterPro" id="IPR040449">
    <property type="entry name" value="Peptidase_S66_N"/>
</dbReference>
<dbReference type="Gene3D" id="3.50.30.60">
    <property type="entry name" value="LD-carboxypeptidase A C-terminal domain-like"/>
    <property type="match status" value="1"/>
</dbReference>
<dbReference type="EMBL" id="BMIN01000009">
    <property type="protein sequence ID" value="GGD14840.1"/>
    <property type="molecule type" value="Genomic_DNA"/>
</dbReference>
<evidence type="ECO:0000313" key="6">
    <source>
        <dbReference type="Proteomes" id="UP000642571"/>
    </source>
</evidence>
<dbReference type="PANTHER" id="PTHR30237">
    <property type="entry name" value="MURAMOYLTETRAPEPTIDE CARBOXYPEPTIDASE"/>
    <property type="match status" value="1"/>
</dbReference>
<comment type="similarity">
    <text evidence="1">Belongs to the peptidase S66 family.</text>
</comment>
<feature type="domain" description="LD-carboxypeptidase C-terminal" evidence="4">
    <location>
        <begin position="202"/>
        <end position="324"/>
    </location>
</feature>
<evidence type="ECO:0000256" key="2">
    <source>
        <dbReference type="ARBA" id="ARBA00022801"/>
    </source>
</evidence>
<dbReference type="SUPFAM" id="SSF141986">
    <property type="entry name" value="LD-carboxypeptidase A C-terminal domain-like"/>
    <property type="match status" value="1"/>
</dbReference>
<evidence type="ECO:0000313" key="5">
    <source>
        <dbReference type="EMBL" id="GGD14840.1"/>
    </source>
</evidence>
<dbReference type="InterPro" id="IPR003507">
    <property type="entry name" value="S66_fam"/>
</dbReference>
<gene>
    <name evidence="5" type="primary">mccF</name>
    <name evidence="5" type="ORF">GCM10011389_23120</name>
</gene>
<sequence>MISYPHLTEDTYTIGVTAPSSGVPEELHPLLQQAEEKMKKNGKTMVFGQTAWTQDKARSASAVERSQEFNAMIRDDSVDVIIPPWGGELLIETLEYIQFEGLPSKWMLGYSDTSLLLLAITLKTGVATAHGTNLVDLRGEESDPTTSRWIDVLTTEKGGSVTQYSSDYYQKEWDFENPTPHIFHLTESTEWKTVTGTPVKVEGRLLGGCIDVVRHLVGTPFDKVEYFQQELIGSEPILWYFENCQLSTTDLRRTLTQMKLAGWFNRISGILFGRSPANHPVGNYEVLDVYQELADELDVPVIYDIDCGHVPPQLTLVNGAYAKVSVQSGAGTIIQTFKP</sequence>
<feature type="domain" description="LD-carboxypeptidase N-terminal" evidence="3">
    <location>
        <begin position="14"/>
        <end position="131"/>
    </location>
</feature>
<dbReference type="Pfam" id="PF17676">
    <property type="entry name" value="Peptidase_S66C"/>
    <property type="match status" value="1"/>
</dbReference>
<dbReference type="CDD" id="cd07062">
    <property type="entry name" value="Peptidase_S66_mccF_like"/>
    <property type="match status" value="1"/>
</dbReference>
<dbReference type="RefSeq" id="WP_188653895.1">
    <property type="nucleotide sequence ID" value="NZ_BMIN01000009.1"/>
</dbReference>
<dbReference type="Proteomes" id="UP000642571">
    <property type="component" value="Unassembled WGS sequence"/>
</dbReference>
<protein>
    <submittedName>
        <fullName evidence="5">LD-carboxypeptidase</fullName>
    </submittedName>
</protein>
<proteinExistence type="inferred from homology"/>
<dbReference type="InterPro" id="IPR040921">
    <property type="entry name" value="Peptidase_S66C"/>
</dbReference>
<evidence type="ECO:0000256" key="1">
    <source>
        <dbReference type="ARBA" id="ARBA00010233"/>
    </source>
</evidence>
<keyword evidence="2" id="KW-0378">Hydrolase</keyword>
<dbReference type="SUPFAM" id="SSF52317">
    <property type="entry name" value="Class I glutamine amidotransferase-like"/>
    <property type="match status" value="1"/>
</dbReference>
<comment type="caution">
    <text evidence="5">The sequence shown here is derived from an EMBL/GenBank/DDBJ whole genome shotgun (WGS) entry which is preliminary data.</text>
</comment>
<accession>A0ABQ1Q757</accession>
<dbReference type="PANTHER" id="PTHR30237:SF5">
    <property type="entry name" value="CARBOXYPEPTIDASE VC_A0337-RELATED"/>
    <property type="match status" value="1"/>
</dbReference>
<evidence type="ECO:0000259" key="4">
    <source>
        <dbReference type="Pfam" id="PF17676"/>
    </source>
</evidence>
<keyword evidence="6" id="KW-1185">Reference proteome</keyword>
<evidence type="ECO:0000259" key="3">
    <source>
        <dbReference type="Pfam" id="PF02016"/>
    </source>
</evidence>
<dbReference type="InterPro" id="IPR027461">
    <property type="entry name" value="Carboxypeptidase_A_C_sf"/>
</dbReference>
<name>A0ABQ1Q757_9BACI</name>
<reference evidence="6" key="1">
    <citation type="journal article" date="2019" name="Int. J. Syst. Evol. Microbiol.">
        <title>The Global Catalogue of Microorganisms (GCM) 10K type strain sequencing project: providing services to taxonomists for standard genome sequencing and annotation.</title>
        <authorList>
            <consortium name="The Broad Institute Genomics Platform"/>
            <consortium name="The Broad Institute Genome Sequencing Center for Infectious Disease"/>
            <person name="Wu L."/>
            <person name="Ma J."/>
        </authorList>
    </citation>
    <scope>NUCLEOTIDE SEQUENCE [LARGE SCALE GENOMIC DNA]</scope>
    <source>
        <strain evidence="6">CGMCC 1.15353</strain>
    </source>
</reference>